<dbReference type="GO" id="GO:0043164">
    <property type="term" value="P:Gram-negative-bacterium-type cell wall biogenesis"/>
    <property type="evidence" value="ECO:0007669"/>
    <property type="project" value="TreeGrafter"/>
</dbReference>
<sequence length="252" mass="27648">MSYATTKLLSLLAYPLNQALLLLLVALLAWRWRRLAFTCCALGVAWLYLCSTAWFADLVMGSLEDRYPPRALSALPEADAIVVLGGATRGDGHLGSMADLNQQADRLTHAAALYQAGKAPLVLLSGGSGTGGRPEAEQMAEFMTLMGVPADALLLERASRDTHENAVYSAILLQSRQVRTVLLVTSAFHMPRAVPLFRREGFEVIPAPTDFQRLADPPVVPRLLPTVDDLQRTTQGLREYVGTTYYSLRSWF</sequence>
<proteinExistence type="predicted"/>
<protein>
    <submittedName>
        <fullName evidence="3">YdcF family protein</fullName>
    </submittedName>
</protein>
<organism evidence="3 4">
    <name type="scientific">Mangrovimicrobium sediminis</name>
    <dbReference type="NCBI Taxonomy" id="2562682"/>
    <lineage>
        <taxon>Bacteria</taxon>
        <taxon>Pseudomonadati</taxon>
        <taxon>Pseudomonadota</taxon>
        <taxon>Gammaproteobacteria</taxon>
        <taxon>Cellvibrionales</taxon>
        <taxon>Halieaceae</taxon>
        <taxon>Mangrovimicrobium</taxon>
    </lineage>
</organism>
<reference evidence="3 4" key="1">
    <citation type="submission" date="2019-04" db="EMBL/GenBank/DDBJ databases">
        <title>Taxonomy of novel Haliea sp. from mangrove soil of West Coast of India.</title>
        <authorList>
            <person name="Verma A."/>
            <person name="Kumar P."/>
            <person name="Krishnamurthi S."/>
        </authorList>
    </citation>
    <scope>NUCLEOTIDE SEQUENCE [LARGE SCALE GENOMIC DNA]</scope>
    <source>
        <strain evidence="3 4">SAOS-164</strain>
    </source>
</reference>
<evidence type="ECO:0000259" key="2">
    <source>
        <dbReference type="Pfam" id="PF02698"/>
    </source>
</evidence>
<dbReference type="Gene3D" id="3.40.50.620">
    <property type="entry name" value="HUPs"/>
    <property type="match status" value="1"/>
</dbReference>
<dbReference type="CDD" id="cd06259">
    <property type="entry name" value="YdcF-like"/>
    <property type="match status" value="1"/>
</dbReference>
<keyword evidence="1" id="KW-1133">Transmembrane helix</keyword>
<dbReference type="Pfam" id="PF02698">
    <property type="entry name" value="DUF218"/>
    <property type="match status" value="1"/>
</dbReference>
<keyword evidence="1" id="KW-0812">Transmembrane</keyword>
<name>A0A4Z0M0Q1_9GAMM</name>
<keyword evidence="1" id="KW-0472">Membrane</keyword>
<dbReference type="PANTHER" id="PTHR30336">
    <property type="entry name" value="INNER MEMBRANE PROTEIN, PROBABLE PERMEASE"/>
    <property type="match status" value="1"/>
</dbReference>
<feature type="transmembrane region" description="Helical" evidence="1">
    <location>
        <begin position="12"/>
        <end position="30"/>
    </location>
</feature>
<dbReference type="InterPro" id="IPR003848">
    <property type="entry name" value="DUF218"/>
</dbReference>
<evidence type="ECO:0000313" key="4">
    <source>
        <dbReference type="Proteomes" id="UP000298050"/>
    </source>
</evidence>
<dbReference type="InterPro" id="IPR051599">
    <property type="entry name" value="Cell_Envelope_Assoc"/>
</dbReference>
<dbReference type="InterPro" id="IPR014729">
    <property type="entry name" value="Rossmann-like_a/b/a_fold"/>
</dbReference>
<feature type="transmembrane region" description="Helical" evidence="1">
    <location>
        <begin position="35"/>
        <end position="56"/>
    </location>
</feature>
<dbReference type="GO" id="GO:0000270">
    <property type="term" value="P:peptidoglycan metabolic process"/>
    <property type="evidence" value="ECO:0007669"/>
    <property type="project" value="TreeGrafter"/>
</dbReference>
<dbReference type="GO" id="GO:0005886">
    <property type="term" value="C:plasma membrane"/>
    <property type="evidence" value="ECO:0007669"/>
    <property type="project" value="TreeGrafter"/>
</dbReference>
<keyword evidence="4" id="KW-1185">Reference proteome</keyword>
<accession>A0A4Z0M0Q1</accession>
<dbReference type="AlphaFoldDB" id="A0A4Z0M0Q1"/>
<evidence type="ECO:0000313" key="3">
    <source>
        <dbReference type="EMBL" id="TGD73182.1"/>
    </source>
</evidence>
<dbReference type="OrthoDB" id="9809813at2"/>
<dbReference type="EMBL" id="SRLE01000008">
    <property type="protein sequence ID" value="TGD73182.1"/>
    <property type="molecule type" value="Genomic_DNA"/>
</dbReference>
<comment type="caution">
    <text evidence="3">The sequence shown here is derived from an EMBL/GenBank/DDBJ whole genome shotgun (WGS) entry which is preliminary data.</text>
</comment>
<dbReference type="Proteomes" id="UP000298050">
    <property type="component" value="Unassembled WGS sequence"/>
</dbReference>
<gene>
    <name evidence="3" type="ORF">E4634_12650</name>
</gene>
<dbReference type="PANTHER" id="PTHR30336:SF4">
    <property type="entry name" value="ENVELOPE BIOGENESIS FACTOR ELYC"/>
    <property type="match status" value="1"/>
</dbReference>
<feature type="domain" description="DUF218" evidence="2">
    <location>
        <begin position="79"/>
        <end position="242"/>
    </location>
</feature>
<evidence type="ECO:0000256" key="1">
    <source>
        <dbReference type="SAM" id="Phobius"/>
    </source>
</evidence>